<reference evidence="2 3" key="1">
    <citation type="submission" date="2009-12" db="EMBL/GenBank/DDBJ databases">
        <title>Complete sequence of Thermotoga petrophila RKU-1.</title>
        <authorList>
            <consortium name="US DOE Joint Genome Institute"/>
            <person name="Lucas S."/>
            <person name="Copeland A."/>
            <person name="Lapidus A."/>
            <person name="Glavina del Rio T."/>
            <person name="Dalin E."/>
            <person name="Tice H."/>
            <person name="Bruce D."/>
            <person name="Goodwin L."/>
            <person name="Pitluck S."/>
            <person name="Munk A.C."/>
            <person name="Brettin T."/>
            <person name="Detter J.C."/>
            <person name="Han C."/>
            <person name="Tapia R."/>
            <person name="Larimer F."/>
            <person name="Land M."/>
            <person name="Hauser L."/>
            <person name="Kyrpides N."/>
            <person name="Mikhailova N."/>
            <person name="Nelson K.E."/>
            <person name="Gogarten J.P."/>
            <person name="Noll K.M."/>
        </authorList>
    </citation>
    <scope>NUCLEOTIDE SEQUENCE [LARGE SCALE GENOMIC DNA]</scope>
    <source>
        <strain evidence="3">ATCC BAA-489 / DSM 13996 / JCM 10882 / RKU-10</strain>
    </source>
</reference>
<dbReference type="HOGENOM" id="CLU_1937147_0_0_0"/>
<keyword evidence="1" id="KW-0472">Membrane</keyword>
<evidence type="ECO:0000313" key="2">
    <source>
        <dbReference type="EMBL" id="ADA66977.1"/>
    </source>
</evidence>
<name>D2C7P1_THEP2</name>
<sequence>MVIVRFRVPFWYKFIMILLWVVSFDLTIFLFYKPLHLILRIFFLILDIIFGVWVLTLFKKEIVIDVEKNRVVLERKSFDFSSIERVERYGMSIVFYLNDGTRRVFSHPVEDFELLKKLIDEKGSGCFEAR</sequence>
<evidence type="ECO:0008006" key="4">
    <source>
        <dbReference type="Google" id="ProtNLM"/>
    </source>
</evidence>
<dbReference type="KEGG" id="tnp:Tnap_0886"/>
<dbReference type="Proteomes" id="UP000000940">
    <property type="component" value="Chromosome"/>
</dbReference>
<protein>
    <recommendedName>
        <fullName evidence="4">DUF5673 domain-containing protein</fullName>
    </recommendedName>
</protein>
<dbReference type="AlphaFoldDB" id="D2C7P1"/>
<feature type="transmembrane region" description="Helical" evidence="1">
    <location>
        <begin position="38"/>
        <end position="58"/>
    </location>
</feature>
<gene>
    <name evidence="2" type="ordered locus">Tnap_0886</name>
</gene>
<keyword evidence="3" id="KW-1185">Reference proteome</keyword>
<organism evidence="2 3">
    <name type="scientific">Thermotoga petrophila (strain ATCC BAA-489 / DSM 13996 / JCM 10882 / RKU-10)</name>
    <name type="common">Thermotoga naphthophila</name>
    <dbReference type="NCBI Taxonomy" id="590168"/>
    <lineage>
        <taxon>Bacteria</taxon>
        <taxon>Thermotogati</taxon>
        <taxon>Thermotogota</taxon>
        <taxon>Thermotogae</taxon>
        <taxon>Thermotogales</taxon>
        <taxon>Thermotogaceae</taxon>
        <taxon>Thermotoga</taxon>
    </lineage>
</organism>
<dbReference type="EMBL" id="CP001839">
    <property type="protein sequence ID" value="ADA66977.1"/>
    <property type="molecule type" value="Genomic_DNA"/>
</dbReference>
<keyword evidence="1" id="KW-1133">Transmembrane helix</keyword>
<evidence type="ECO:0000256" key="1">
    <source>
        <dbReference type="SAM" id="Phobius"/>
    </source>
</evidence>
<feature type="transmembrane region" description="Helical" evidence="1">
    <location>
        <begin position="12"/>
        <end position="32"/>
    </location>
</feature>
<accession>D2C7P1</accession>
<keyword evidence="1" id="KW-0812">Transmembrane</keyword>
<evidence type="ECO:0000313" key="3">
    <source>
        <dbReference type="Proteomes" id="UP000000940"/>
    </source>
</evidence>
<proteinExistence type="predicted"/>